<evidence type="ECO:0000313" key="1">
    <source>
        <dbReference type="EMBL" id="CEK91836.1"/>
    </source>
</evidence>
<feature type="non-terminal residue" evidence="1">
    <location>
        <position position="70"/>
    </location>
</feature>
<gene>
    <name evidence="1" type="primary">ORF185151</name>
</gene>
<proteinExistence type="predicted"/>
<accession>A0A0B7BHN2</accession>
<protein>
    <submittedName>
        <fullName evidence="1">Uncharacterized protein</fullName>
    </submittedName>
</protein>
<sequence length="70" mass="7930">MIEWTGNSKTIKFPVGWSIGMGLERAEDKFENVIEHDNRSGSRDSAIGITQPLYTKSDWSPTWLICILCV</sequence>
<name>A0A0B7BHN2_9EUPU</name>
<dbReference type="AlphaFoldDB" id="A0A0B7BHN2"/>
<organism evidence="1">
    <name type="scientific">Arion vulgaris</name>
    <dbReference type="NCBI Taxonomy" id="1028688"/>
    <lineage>
        <taxon>Eukaryota</taxon>
        <taxon>Metazoa</taxon>
        <taxon>Spiralia</taxon>
        <taxon>Lophotrochozoa</taxon>
        <taxon>Mollusca</taxon>
        <taxon>Gastropoda</taxon>
        <taxon>Heterobranchia</taxon>
        <taxon>Euthyneura</taxon>
        <taxon>Panpulmonata</taxon>
        <taxon>Eupulmonata</taxon>
        <taxon>Stylommatophora</taxon>
        <taxon>Helicina</taxon>
        <taxon>Arionoidea</taxon>
        <taxon>Arionidae</taxon>
        <taxon>Arion</taxon>
    </lineage>
</organism>
<dbReference type="EMBL" id="HACG01044971">
    <property type="protein sequence ID" value="CEK91836.1"/>
    <property type="molecule type" value="Transcribed_RNA"/>
</dbReference>
<reference evidence="1" key="1">
    <citation type="submission" date="2014-12" db="EMBL/GenBank/DDBJ databases">
        <title>Insight into the proteome of Arion vulgaris.</title>
        <authorList>
            <person name="Aradska J."/>
            <person name="Bulat T."/>
            <person name="Smidak R."/>
            <person name="Sarate P."/>
            <person name="Gangsoo J."/>
            <person name="Sialana F."/>
            <person name="Bilban M."/>
            <person name="Lubec G."/>
        </authorList>
    </citation>
    <scope>NUCLEOTIDE SEQUENCE</scope>
    <source>
        <tissue evidence="1">Skin</tissue>
    </source>
</reference>